<keyword evidence="2 5" id="KW-0645">Protease</keyword>
<dbReference type="STRING" id="46224.B4102_0959"/>
<dbReference type="SUPFAM" id="SSF52743">
    <property type="entry name" value="Subtilisin-like"/>
    <property type="match status" value="1"/>
</dbReference>
<dbReference type="EMBL" id="LQYN01000169">
    <property type="protein sequence ID" value="KYC84228.1"/>
    <property type="molecule type" value="Genomic_DNA"/>
</dbReference>
<accession>A0A150KJM2</accession>
<dbReference type="GO" id="GO:0006508">
    <property type="term" value="P:proteolysis"/>
    <property type="evidence" value="ECO:0007669"/>
    <property type="project" value="UniProtKB-KW"/>
</dbReference>
<feature type="active site" description="Charge relay system" evidence="5">
    <location>
        <position position="55"/>
    </location>
</feature>
<keyword evidence="3 5" id="KW-0378">Hydrolase</keyword>
<dbReference type="InterPro" id="IPR036852">
    <property type="entry name" value="Peptidase_S8/S53_dom_sf"/>
</dbReference>
<gene>
    <name evidence="8" type="ORF">B4102_0959</name>
</gene>
<dbReference type="CDD" id="cd07477">
    <property type="entry name" value="Peptidases_S8_Subtilisin_subset"/>
    <property type="match status" value="1"/>
</dbReference>
<proteinExistence type="inferred from homology"/>
<dbReference type="PANTHER" id="PTHR43399:SF4">
    <property type="entry name" value="CELL WALL-ASSOCIATED PROTEASE"/>
    <property type="match status" value="1"/>
</dbReference>
<dbReference type="PRINTS" id="PR00723">
    <property type="entry name" value="SUBTILISIN"/>
</dbReference>
<evidence type="ECO:0000256" key="1">
    <source>
        <dbReference type="ARBA" id="ARBA00011073"/>
    </source>
</evidence>
<feature type="active site" description="Charge relay system" evidence="5">
    <location>
        <position position="250"/>
    </location>
</feature>
<comment type="similarity">
    <text evidence="1 5 6">Belongs to the peptidase S8 family.</text>
</comment>
<dbReference type="InterPro" id="IPR000209">
    <property type="entry name" value="Peptidase_S8/S53_dom"/>
</dbReference>
<dbReference type="Proteomes" id="UP000075666">
    <property type="component" value="Unassembled WGS sequence"/>
</dbReference>
<dbReference type="PROSITE" id="PS00136">
    <property type="entry name" value="SUBTILASE_ASP"/>
    <property type="match status" value="1"/>
</dbReference>
<dbReference type="InterPro" id="IPR023827">
    <property type="entry name" value="Peptidase_S8_Asp-AS"/>
</dbReference>
<evidence type="ECO:0000259" key="7">
    <source>
        <dbReference type="Pfam" id="PF00082"/>
    </source>
</evidence>
<keyword evidence="4 5" id="KW-0720">Serine protease</keyword>
<evidence type="ECO:0000256" key="4">
    <source>
        <dbReference type="ARBA" id="ARBA00022825"/>
    </source>
</evidence>
<dbReference type="InterPro" id="IPR023828">
    <property type="entry name" value="Peptidase_S8_Ser-AS"/>
</dbReference>
<sequence length="336" mass="36135">MEGEKTMEKKLIPYKVIEIVDSVEENIPAGIGLIHGEEAWEKGNYGEGIVIAVIDTGIDKTHPDLKDQIIDGKDFTNTGDYQDDHGHGTHVCGTILAAINNYGVVGVAPRAKVLVLKALDGNGQGDIKWINEAIDYAINWEGPNKEKVSVISMSLGGPEEEEEHRLIQKAVQNNILVVCAAGNSGDGRDDTDEMEYPGAYPEVVQVGAVDLEKNLADFSNTNDLIDLVAPGVEIFSTYPGGKFAKLSGTSMATPHVSGAAALVKNIAEKEFGRVLTEAELYAQICKTTEDLGLSKKAQGNGLLNFSTTQESGEREITITIESKSLQLPAQTVSVFY</sequence>
<feature type="active site" description="Charge relay system" evidence="5">
    <location>
        <position position="87"/>
    </location>
</feature>
<dbReference type="Pfam" id="PF00082">
    <property type="entry name" value="Peptidase_S8"/>
    <property type="match status" value="1"/>
</dbReference>
<evidence type="ECO:0000313" key="9">
    <source>
        <dbReference type="Proteomes" id="UP000075666"/>
    </source>
</evidence>
<organism evidence="8 9">
    <name type="scientific">Heyndrickxia sporothermodurans</name>
    <dbReference type="NCBI Taxonomy" id="46224"/>
    <lineage>
        <taxon>Bacteria</taxon>
        <taxon>Bacillati</taxon>
        <taxon>Bacillota</taxon>
        <taxon>Bacilli</taxon>
        <taxon>Bacillales</taxon>
        <taxon>Bacillaceae</taxon>
        <taxon>Heyndrickxia</taxon>
    </lineage>
</organism>
<dbReference type="InterPro" id="IPR051048">
    <property type="entry name" value="Peptidase_S8/S53_subtilisin"/>
</dbReference>
<evidence type="ECO:0000313" key="8">
    <source>
        <dbReference type="EMBL" id="KYC84228.1"/>
    </source>
</evidence>
<dbReference type="PROSITE" id="PS00138">
    <property type="entry name" value="SUBTILASE_SER"/>
    <property type="match status" value="1"/>
</dbReference>
<dbReference type="InterPro" id="IPR015500">
    <property type="entry name" value="Peptidase_S8_subtilisin-rel"/>
</dbReference>
<evidence type="ECO:0000256" key="3">
    <source>
        <dbReference type="ARBA" id="ARBA00022801"/>
    </source>
</evidence>
<keyword evidence="9" id="KW-1185">Reference proteome</keyword>
<dbReference type="PROSITE" id="PS00137">
    <property type="entry name" value="SUBTILASE_HIS"/>
    <property type="match status" value="1"/>
</dbReference>
<reference evidence="8 9" key="1">
    <citation type="submission" date="2016-01" db="EMBL/GenBank/DDBJ databases">
        <title>Genome Sequences of Twelve Sporeforming Bacillus Species Isolated from Foods.</title>
        <authorList>
            <person name="Berendsen E.M."/>
            <person name="Wells-Bennik M.H."/>
            <person name="Krawcyk A.O."/>
            <person name="De Jong A."/>
            <person name="Holsappel S."/>
            <person name="Eijlander R.T."/>
            <person name="Kuipers O.P."/>
        </authorList>
    </citation>
    <scope>NUCLEOTIDE SEQUENCE [LARGE SCALE GENOMIC DNA]</scope>
    <source>
        <strain evidence="8 9">B4102</strain>
    </source>
</reference>
<protein>
    <recommendedName>
        <fullName evidence="7">Peptidase S8/S53 domain-containing protein</fullName>
    </recommendedName>
</protein>
<name>A0A150KJM2_9BACI</name>
<evidence type="ECO:0000256" key="5">
    <source>
        <dbReference type="PROSITE-ProRule" id="PRU01240"/>
    </source>
</evidence>
<feature type="domain" description="Peptidase S8/S53" evidence="7">
    <location>
        <begin position="46"/>
        <end position="301"/>
    </location>
</feature>
<dbReference type="GO" id="GO:0004252">
    <property type="term" value="F:serine-type endopeptidase activity"/>
    <property type="evidence" value="ECO:0007669"/>
    <property type="project" value="UniProtKB-UniRule"/>
</dbReference>
<comment type="caution">
    <text evidence="8">The sequence shown here is derived from an EMBL/GenBank/DDBJ whole genome shotgun (WGS) entry which is preliminary data.</text>
</comment>
<evidence type="ECO:0000256" key="6">
    <source>
        <dbReference type="RuleBase" id="RU003355"/>
    </source>
</evidence>
<dbReference type="Gene3D" id="3.40.50.200">
    <property type="entry name" value="Peptidase S8/S53 domain"/>
    <property type="match status" value="1"/>
</dbReference>
<dbReference type="PATRIC" id="fig|46224.3.peg.2102"/>
<evidence type="ECO:0000256" key="2">
    <source>
        <dbReference type="ARBA" id="ARBA00022670"/>
    </source>
</evidence>
<dbReference type="InterPro" id="IPR034202">
    <property type="entry name" value="Subtilisin_Carlsberg-like"/>
</dbReference>
<dbReference type="PANTHER" id="PTHR43399">
    <property type="entry name" value="SUBTILISIN-RELATED"/>
    <property type="match status" value="1"/>
</dbReference>
<dbReference type="InterPro" id="IPR022398">
    <property type="entry name" value="Peptidase_S8_His-AS"/>
</dbReference>
<dbReference type="AlphaFoldDB" id="A0A150KJM2"/>
<dbReference type="PROSITE" id="PS51892">
    <property type="entry name" value="SUBTILASE"/>
    <property type="match status" value="1"/>
</dbReference>